<accession>A0ABW6KDY0</accession>
<evidence type="ECO:0000256" key="3">
    <source>
        <dbReference type="ARBA" id="ARBA00022692"/>
    </source>
</evidence>
<dbReference type="PANTHER" id="PTHR36115:SF4">
    <property type="entry name" value="MEMBRANE PROTEIN"/>
    <property type="match status" value="1"/>
</dbReference>
<evidence type="ECO:0000256" key="6">
    <source>
        <dbReference type="SAM" id="Phobius"/>
    </source>
</evidence>
<keyword evidence="2" id="KW-1003">Cell membrane</keyword>
<keyword evidence="5 6" id="KW-0472">Membrane</keyword>
<dbReference type="RefSeq" id="WP_389360923.1">
    <property type="nucleotide sequence ID" value="NZ_JBIACK010000004.1"/>
</dbReference>
<dbReference type="EMBL" id="JBIACK010000004">
    <property type="protein sequence ID" value="MFE8701100.1"/>
    <property type="molecule type" value="Genomic_DNA"/>
</dbReference>
<evidence type="ECO:0000256" key="4">
    <source>
        <dbReference type="ARBA" id="ARBA00022989"/>
    </source>
</evidence>
<organism evidence="8 9">
    <name type="scientific">Cytobacillus spartinae</name>
    <dbReference type="NCBI Taxonomy" id="3299023"/>
    <lineage>
        <taxon>Bacteria</taxon>
        <taxon>Bacillati</taxon>
        <taxon>Bacillota</taxon>
        <taxon>Bacilli</taxon>
        <taxon>Bacillales</taxon>
        <taxon>Bacillaceae</taxon>
        <taxon>Cytobacillus</taxon>
    </lineage>
</organism>
<dbReference type="Proteomes" id="UP001601059">
    <property type="component" value="Unassembled WGS sequence"/>
</dbReference>
<evidence type="ECO:0000259" key="7">
    <source>
        <dbReference type="Pfam" id="PF06271"/>
    </source>
</evidence>
<evidence type="ECO:0000313" key="9">
    <source>
        <dbReference type="Proteomes" id="UP001601059"/>
    </source>
</evidence>
<keyword evidence="3 6" id="KW-0812">Transmembrane</keyword>
<dbReference type="PANTHER" id="PTHR36115">
    <property type="entry name" value="PROLINE-RICH ANTIGEN HOMOLOG-RELATED"/>
    <property type="match status" value="1"/>
</dbReference>
<dbReference type="InterPro" id="IPR010432">
    <property type="entry name" value="RDD"/>
</dbReference>
<evidence type="ECO:0000313" key="8">
    <source>
        <dbReference type="EMBL" id="MFE8701100.1"/>
    </source>
</evidence>
<dbReference type="Pfam" id="PF06271">
    <property type="entry name" value="RDD"/>
    <property type="match status" value="1"/>
</dbReference>
<sequence>MHSTAHPAGFWWRVLAYFIDTAIVSFASSIVSVILQFILMIPLAFVAIPLVEEGSFAEFLVFLFMLCIYVAGFLTIYWLYYALLEKSHLQGTLGKRALGMKVVRLDGEPVTFKLATKRFFARLIPFGYVTALFTPQTQALHDVLSKCIVTKE</sequence>
<evidence type="ECO:0000256" key="5">
    <source>
        <dbReference type="ARBA" id="ARBA00023136"/>
    </source>
</evidence>
<keyword evidence="4 6" id="KW-1133">Transmembrane helix</keyword>
<comment type="caution">
    <text evidence="8">The sequence shown here is derived from an EMBL/GenBank/DDBJ whole genome shotgun (WGS) entry which is preliminary data.</text>
</comment>
<evidence type="ECO:0000256" key="2">
    <source>
        <dbReference type="ARBA" id="ARBA00022475"/>
    </source>
</evidence>
<dbReference type="InterPro" id="IPR051791">
    <property type="entry name" value="Pra-immunoreactive"/>
</dbReference>
<protein>
    <submittedName>
        <fullName evidence="8">RDD family protein</fullName>
    </submittedName>
</protein>
<proteinExistence type="predicted"/>
<evidence type="ECO:0000256" key="1">
    <source>
        <dbReference type="ARBA" id="ARBA00004651"/>
    </source>
</evidence>
<reference evidence="8 9" key="1">
    <citation type="submission" date="2024-08" db="EMBL/GenBank/DDBJ databases">
        <title>Two novel Cytobacillus novel species.</title>
        <authorList>
            <person name="Liu G."/>
        </authorList>
    </citation>
    <scope>NUCLEOTIDE SEQUENCE [LARGE SCALE GENOMIC DNA]</scope>
    <source>
        <strain evidence="8 9">FJAT-54145</strain>
    </source>
</reference>
<name>A0ABW6KDY0_9BACI</name>
<feature type="domain" description="RDD" evidence="7">
    <location>
        <begin position="7"/>
        <end position="145"/>
    </location>
</feature>
<gene>
    <name evidence="8" type="ORF">ACFYKX_10885</name>
</gene>
<feature type="transmembrane region" description="Helical" evidence="6">
    <location>
        <begin position="21"/>
        <end position="47"/>
    </location>
</feature>
<feature type="transmembrane region" description="Helical" evidence="6">
    <location>
        <begin position="59"/>
        <end position="80"/>
    </location>
</feature>
<comment type="subcellular location">
    <subcellularLocation>
        <location evidence="1">Cell membrane</location>
        <topology evidence="1">Multi-pass membrane protein</topology>
    </subcellularLocation>
</comment>
<keyword evidence="9" id="KW-1185">Reference proteome</keyword>